<evidence type="ECO:0000313" key="3">
    <source>
        <dbReference type="EMBL" id="VDK54142.1"/>
    </source>
</evidence>
<feature type="transmembrane region" description="Helical" evidence="2">
    <location>
        <begin position="383"/>
        <end position="404"/>
    </location>
</feature>
<organism evidence="5">
    <name type="scientific">Anisakis simplex</name>
    <name type="common">Herring worm</name>
    <dbReference type="NCBI Taxonomy" id="6269"/>
    <lineage>
        <taxon>Eukaryota</taxon>
        <taxon>Metazoa</taxon>
        <taxon>Ecdysozoa</taxon>
        <taxon>Nematoda</taxon>
        <taxon>Chromadorea</taxon>
        <taxon>Rhabditida</taxon>
        <taxon>Spirurina</taxon>
        <taxon>Ascaridomorpha</taxon>
        <taxon>Ascaridoidea</taxon>
        <taxon>Anisakidae</taxon>
        <taxon>Anisakis</taxon>
        <taxon>Anisakis simplex complex</taxon>
    </lineage>
</organism>
<dbReference type="Proteomes" id="UP000267096">
    <property type="component" value="Unassembled WGS sequence"/>
</dbReference>
<feature type="compositionally biased region" description="Polar residues" evidence="1">
    <location>
        <begin position="100"/>
        <end position="125"/>
    </location>
</feature>
<reference evidence="3 4" key="2">
    <citation type="submission" date="2018-11" db="EMBL/GenBank/DDBJ databases">
        <authorList>
            <consortium name="Pathogen Informatics"/>
        </authorList>
    </citation>
    <scope>NUCLEOTIDE SEQUENCE [LARGE SCALE GENOMIC DNA]</scope>
</reference>
<feature type="region of interest" description="Disordered" evidence="1">
    <location>
        <begin position="1"/>
        <end position="212"/>
    </location>
</feature>
<feature type="compositionally biased region" description="Polar residues" evidence="1">
    <location>
        <begin position="68"/>
        <end position="82"/>
    </location>
</feature>
<gene>
    <name evidence="3" type="ORF">ASIM_LOCUS15067</name>
</gene>
<evidence type="ECO:0000313" key="5">
    <source>
        <dbReference type="WBParaSite" id="ASIM_0001566001-mRNA-1"/>
    </source>
</evidence>
<keyword evidence="2" id="KW-1133">Transmembrane helix</keyword>
<name>A0A0M3K3W9_ANISI</name>
<feature type="compositionally biased region" description="Low complexity" evidence="1">
    <location>
        <begin position="168"/>
        <end position="186"/>
    </location>
</feature>
<protein>
    <submittedName>
        <fullName evidence="5">BTB domain-containing protein</fullName>
    </submittedName>
</protein>
<proteinExistence type="predicted"/>
<dbReference type="EMBL" id="UYRR01032092">
    <property type="protein sequence ID" value="VDK54142.1"/>
    <property type="molecule type" value="Genomic_DNA"/>
</dbReference>
<dbReference type="WBParaSite" id="ASIM_0001566001-mRNA-1">
    <property type="protein sequence ID" value="ASIM_0001566001-mRNA-1"/>
    <property type="gene ID" value="ASIM_0001566001"/>
</dbReference>
<evidence type="ECO:0000256" key="2">
    <source>
        <dbReference type="SAM" id="Phobius"/>
    </source>
</evidence>
<feature type="compositionally biased region" description="Polar residues" evidence="1">
    <location>
        <begin position="187"/>
        <end position="199"/>
    </location>
</feature>
<keyword evidence="4" id="KW-1185">Reference proteome</keyword>
<evidence type="ECO:0000313" key="4">
    <source>
        <dbReference type="Proteomes" id="UP000267096"/>
    </source>
</evidence>
<reference evidence="5" key="1">
    <citation type="submission" date="2017-02" db="UniProtKB">
        <authorList>
            <consortium name="WormBaseParasite"/>
        </authorList>
    </citation>
    <scope>IDENTIFICATION</scope>
</reference>
<keyword evidence="2" id="KW-0812">Transmembrane</keyword>
<keyword evidence="2" id="KW-0472">Membrane</keyword>
<sequence>MKRKINNDTANESSKRAEDIIDEQTSESSALNSSIDANSSQDQSSSLKEEGSSRRKRGRPKRTDAVTLPSTSESITQSSTAVENEKQALEETTIDVDSENVINTDGNDSTMTNCESTDPQTQPNRSADADASITPVPSTNRRSKRRVRSTVVVEDREPEQEELKTNMDNGSVNNTNASNASSSDSGPTESPTAPLTSRNARPKRKKVSNEKDSSMFELVCTKVVDDEEDAETDIVVDDDMDDIVLRSPRSKGKNGTSRSETSVVVVEPLRDALINSVKLTEDDLIKNDGSVEDFTQKTKFRTAQIIVCGRILYVNPFALIEYSDIVANVFEQSGRNCKIQLDFLDFDELQTALRIFCRSPVTGLKERLNDPNCKIFYQLLHRIYENFAVLILHIIVFILTVYYVK</sequence>
<feature type="compositionally biased region" description="Polar residues" evidence="1">
    <location>
        <begin position="26"/>
        <end position="46"/>
    </location>
</feature>
<evidence type="ECO:0000256" key="1">
    <source>
        <dbReference type="SAM" id="MobiDB-lite"/>
    </source>
</evidence>
<dbReference type="AlphaFoldDB" id="A0A0M3K3W9"/>
<accession>A0A0M3K3W9</accession>